<evidence type="ECO:0000256" key="2">
    <source>
        <dbReference type="ARBA" id="ARBA00023136"/>
    </source>
</evidence>
<proteinExistence type="predicted"/>
<dbReference type="EMBL" id="CM001022">
    <property type="protein sequence ID" value="EFQ23913.1"/>
    <property type="molecule type" value="Genomic_DNA"/>
</dbReference>
<dbReference type="Gene3D" id="3.90.1310.10">
    <property type="entry name" value="Penicillin-binding protein 2a (Domain 2)"/>
    <property type="match status" value="1"/>
</dbReference>
<dbReference type="InterPro" id="IPR001460">
    <property type="entry name" value="PCN-bd_Tpept"/>
</dbReference>
<dbReference type="HOGENOM" id="CLU_009289_6_0_0"/>
<dbReference type="SUPFAM" id="SSF56601">
    <property type="entry name" value="beta-lactamase/transpeptidase-like"/>
    <property type="match status" value="1"/>
</dbReference>
<dbReference type="GO" id="GO:0005886">
    <property type="term" value="C:plasma membrane"/>
    <property type="evidence" value="ECO:0007669"/>
    <property type="project" value="TreeGrafter"/>
</dbReference>
<dbReference type="GO" id="GO:0008658">
    <property type="term" value="F:penicillin binding"/>
    <property type="evidence" value="ECO:0007669"/>
    <property type="project" value="InterPro"/>
</dbReference>
<dbReference type="InterPro" id="IPR012338">
    <property type="entry name" value="Beta-lactam/transpept-like"/>
</dbReference>
<dbReference type="GO" id="GO:0016757">
    <property type="term" value="F:glycosyltransferase activity"/>
    <property type="evidence" value="ECO:0007669"/>
    <property type="project" value="UniProtKB-KW"/>
</dbReference>
<dbReference type="Gene3D" id="3.40.710.10">
    <property type="entry name" value="DD-peptidase/beta-lactamase superfamily"/>
    <property type="match status" value="1"/>
</dbReference>
<accession>E3D107</accession>
<dbReference type="eggNOG" id="COG0768">
    <property type="taxonomic scope" value="Bacteria"/>
</dbReference>
<dbReference type="SUPFAM" id="SSF56519">
    <property type="entry name" value="Penicillin binding protein dimerisation domain"/>
    <property type="match status" value="1"/>
</dbReference>
<name>E3D107_9BACT</name>
<dbReference type="Gene3D" id="3.30.450.330">
    <property type="match status" value="1"/>
</dbReference>
<dbReference type="InterPro" id="IPR036138">
    <property type="entry name" value="PBP_dimer_sf"/>
</dbReference>
<dbReference type="InterPro" id="IPR005311">
    <property type="entry name" value="PBP_dimer"/>
</dbReference>
<dbReference type="InterPro" id="IPR050515">
    <property type="entry name" value="Beta-lactam/transpept"/>
</dbReference>
<keyword evidence="5" id="KW-0328">Glycosyltransferase</keyword>
<dbReference type="OrthoDB" id="9770103at2"/>
<dbReference type="Proteomes" id="UP000005096">
    <property type="component" value="Chromosome"/>
</dbReference>
<dbReference type="AlphaFoldDB" id="E3D107"/>
<dbReference type="Pfam" id="PF03717">
    <property type="entry name" value="PBP_dimer"/>
    <property type="match status" value="1"/>
</dbReference>
<dbReference type="GO" id="GO:0071555">
    <property type="term" value="P:cell wall organization"/>
    <property type="evidence" value="ECO:0007669"/>
    <property type="project" value="TreeGrafter"/>
</dbReference>
<protein>
    <submittedName>
        <fullName evidence="5">Peptidoglycan synthetase FtsI</fullName>
        <ecNumber evidence="5">2.4.1.129</ecNumber>
    </submittedName>
</protein>
<keyword evidence="6" id="KW-1185">Reference proteome</keyword>
<organism evidence="5 6">
    <name type="scientific">Aminomonas paucivorans DSM 12260</name>
    <dbReference type="NCBI Taxonomy" id="584708"/>
    <lineage>
        <taxon>Bacteria</taxon>
        <taxon>Thermotogati</taxon>
        <taxon>Synergistota</taxon>
        <taxon>Synergistia</taxon>
        <taxon>Synergistales</taxon>
        <taxon>Synergistaceae</taxon>
        <taxon>Aminomonas</taxon>
    </lineage>
</organism>
<evidence type="ECO:0000313" key="5">
    <source>
        <dbReference type="EMBL" id="EFQ23913.1"/>
    </source>
</evidence>
<dbReference type="EC" id="2.4.1.129" evidence="5"/>
<gene>
    <name evidence="5" type="ORF">Apau_1494</name>
</gene>
<feature type="domain" description="Penicillin-binding protein transpeptidase" evidence="3">
    <location>
        <begin position="245"/>
        <end position="553"/>
    </location>
</feature>
<evidence type="ECO:0000313" key="6">
    <source>
        <dbReference type="Proteomes" id="UP000005096"/>
    </source>
</evidence>
<dbReference type="PANTHER" id="PTHR30627">
    <property type="entry name" value="PEPTIDOGLYCAN D,D-TRANSPEPTIDASE"/>
    <property type="match status" value="1"/>
</dbReference>
<dbReference type="PANTHER" id="PTHR30627:SF1">
    <property type="entry name" value="PEPTIDOGLYCAN D,D-TRANSPEPTIDASE FTSI"/>
    <property type="match status" value="1"/>
</dbReference>
<dbReference type="STRING" id="584708.Apau_1494"/>
<keyword evidence="5" id="KW-0808">Transferase</keyword>
<dbReference type="PaxDb" id="584708-Apau_1494"/>
<keyword evidence="2" id="KW-0472">Membrane</keyword>
<evidence type="ECO:0000259" key="4">
    <source>
        <dbReference type="Pfam" id="PF03717"/>
    </source>
</evidence>
<dbReference type="Pfam" id="PF00905">
    <property type="entry name" value="Transpeptidase"/>
    <property type="match status" value="1"/>
</dbReference>
<evidence type="ECO:0000256" key="1">
    <source>
        <dbReference type="ARBA" id="ARBA00004370"/>
    </source>
</evidence>
<reference evidence="5 6" key="1">
    <citation type="journal article" date="2010" name="Stand. Genomic Sci.">
        <title>Non-contiguous finished genome sequence of Aminomonas paucivorans type strain (GLU-3).</title>
        <authorList>
            <person name="Pitluck S."/>
            <person name="Yasawong M."/>
            <person name="Held B."/>
            <person name="Lapidus A."/>
            <person name="Nolan M."/>
            <person name="Copeland A."/>
            <person name="Lucas S."/>
            <person name="Del Rio T.G."/>
            <person name="Tice H."/>
            <person name="Cheng J.F."/>
            <person name="Chertkov O."/>
            <person name="Goodwin L."/>
            <person name="Tapia R."/>
            <person name="Han C."/>
            <person name="Liolios K."/>
            <person name="Ivanova N."/>
            <person name="Mavromatis K."/>
            <person name="Ovchinnikova G."/>
            <person name="Pati A."/>
            <person name="Chen A."/>
            <person name="Palaniappan K."/>
            <person name="Land M."/>
            <person name="Hauser L."/>
            <person name="Chang Y.J."/>
            <person name="Jeffries C.D."/>
            <person name="Pukall R."/>
            <person name="Spring S."/>
            <person name="Rohde M."/>
            <person name="Sikorski J."/>
            <person name="Goker M."/>
            <person name="Woyke T."/>
            <person name="Bristow J."/>
            <person name="Eisen J.A."/>
            <person name="Markowitz V."/>
            <person name="Hugenholtz P."/>
            <person name="Kyrpides N.C."/>
            <person name="Klenk H.P."/>
        </authorList>
    </citation>
    <scope>NUCLEOTIDE SEQUENCE [LARGE SCALE GENOMIC DNA]</scope>
    <source>
        <strain evidence="5 6">DSM 12260</strain>
    </source>
</reference>
<evidence type="ECO:0000259" key="3">
    <source>
        <dbReference type="Pfam" id="PF00905"/>
    </source>
</evidence>
<sequence length="564" mass="61219">MPRIRPKRPDARWKSRSAWASVFFVFFILAIQTVKVHLFPDPRVVSQARRQYWAQVPVSTSRGDIRDRNGIALALSIPATSLFIDPQYWDPQGADALVGILDPGEARRFKRPLSGRFQWVARKLPRDRASLLEKKEIPGLFALREKARVYPHGSLASHVLGFCDIDDNGLSGLELAWNNVLFSPPQTRLLARDARGRLLDMIGCNTGEIRAGVGSLRLTLDARIQQVVESRLAQGAKDVNARWAAAVCMDPHTGALLAVASFPGFDLNQRGHFQNQEALRNNVLGRVYEPGSTFKPLVMGLALEEGVVGLSDRFFCTGSIAVADKVMRDVKRGGHGVQDPAQVLVNSCNVGMAMVGMRLTPFRTYGLLRALGFGERSGVDLAGEEEGLLKPPEQWLGTVPANIAIGQGIAVSPLQLATAISAIANGGHLLKPYVVSDVRNGKGETIHQGKRRERATVFSESTAAWLRKAMRRVVSEGTGKGANTPLAEVAGKTGTAQIASGGEYSKGGHVASFVGFWPASRPQYVLLVVLGEPQGARYYGGELAAPLFRQIVEDLVQLPLGKTS</sequence>
<comment type="subcellular location">
    <subcellularLocation>
        <location evidence="1">Membrane</location>
    </subcellularLocation>
</comment>
<feature type="domain" description="Penicillin-binding protein dimerisation" evidence="4">
    <location>
        <begin position="60"/>
        <end position="162"/>
    </location>
</feature>